<evidence type="ECO:0000313" key="2">
    <source>
        <dbReference type="EMBL" id="GBP86308.1"/>
    </source>
</evidence>
<comment type="caution">
    <text evidence="2">The sequence shown here is derived from an EMBL/GenBank/DDBJ whole genome shotgun (WGS) entry which is preliminary data.</text>
</comment>
<keyword evidence="3" id="KW-1185">Reference proteome</keyword>
<dbReference type="AlphaFoldDB" id="A0A4C1ZEU8"/>
<sequence>MTNFLGKKKSDDHIELVESMISNLQELRCSMGIKIYFLHSYLDRFPQNLGDFSEEQGERSHQDLRTMEERYQGWWDSRMMADFCWTDTSLSYRPGGALCGAAGRLARRLIVLVAARCALFGIFVLSGKAVAARLARACLSSERGTEQNARGEDARAPVRIPGTREASKQSARLSANSLNVKLNFT</sequence>
<accession>A0A4C1ZEU8</accession>
<dbReference type="Proteomes" id="UP000299102">
    <property type="component" value="Unassembled WGS sequence"/>
</dbReference>
<dbReference type="EMBL" id="BGZK01001785">
    <property type="protein sequence ID" value="GBP86308.1"/>
    <property type="molecule type" value="Genomic_DNA"/>
</dbReference>
<dbReference type="PANTHER" id="PTHR46114">
    <property type="entry name" value="APPLE DOMAIN-CONTAINING PROTEIN"/>
    <property type="match status" value="1"/>
</dbReference>
<reference evidence="2 3" key="1">
    <citation type="journal article" date="2019" name="Commun. Biol.">
        <title>The bagworm genome reveals a unique fibroin gene that provides high tensile strength.</title>
        <authorList>
            <person name="Kono N."/>
            <person name="Nakamura H."/>
            <person name="Ohtoshi R."/>
            <person name="Tomita M."/>
            <person name="Numata K."/>
            <person name="Arakawa K."/>
        </authorList>
    </citation>
    <scope>NUCLEOTIDE SEQUENCE [LARGE SCALE GENOMIC DNA]</scope>
</reference>
<protein>
    <submittedName>
        <fullName evidence="2">Uncharacterized protein</fullName>
    </submittedName>
</protein>
<dbReference type="OrthoDB" id="8063408at2759"/>
<proteinExistence type="predicted"/>
<organism evidence="2 3">
    <name type="scientific">Eumeta variegata</name>
    <name type="common">Bagworm moth</name>
    <name type="synonym">Eumeta japonica</name>
    <dbReference type="NCBI Taxonomy" id="151549"/>
    <lineage>
        <taxon>Eukaryota</taxon>
        <taxon>Metazoa</taxon>
        <taxon>Ecdysozoa</taxon>
        <taxon>Arthropoda</taxon>
        <taxon>Hexapoda</taxon>
        <taxon>Insecta</taxon>
        <taxon>Pterygota</taxon>
        <taxon>Neoptera</taxon>
        <taxon>Endopterygota</taxon>
        <taxon>Lepidoptera</taxon>
        <taxon>Glossata</taxon>
        <taxon>Ditrysia</taxon>
        <taxon>Tineoidea</taxon>
        <taxon>Psychidae</taxon>
        <taxon>Oiketicinae</taxon>
        <taxon>Eumeta</taxon>
    </lineage>
</organism>
<feature type="compositionally biased region" description="Basic and acidic residues" evidence="1">
    <location>
        <begin position="145"/>
        <end position="156"/>
    </location>
</feature>
<feature type="region of interest" description="Disordered" evidence="1">
    <location>
        <begin position="145"/>
        <end position="172"/>
    </location>
</feature>
<evidence type="ECO:0000313" key="3">
    <source>
        <dbReference type="Proteomes" id="UP000299102"/>
    </source>
</evidence>
<dbReference type="PANTHER" id="PTHR46114:SF1">
    <property type="entry name" value="ZAD DOMAIN-CONTAINING PROTEIN"/>
    <property type="match status" value="1"/>
</dbReference>
<gene>
    <name evidence="2" type="ORF">EVAR_62322_1</name>
</gene>
<evidence type="ECO:0000256" key="1">
    <source>
        <dbReference type="SAM" id="MobiDB-lite"/>
    </source>
</evidence>
<name>A0A4C1ZEU8_EUMVA</name>